<dbReference type="HAMAP" id="MF_01212">
    <property type="entry name" value="dGTPase_type2"/>
    <property type="match status" value="1"/>
</dbReference>
<dbReference type="SUPFAM" id="SSF109604">
    <property type="entry name" value="HD-domain/PDEase-like"/>
    <property type="match status" value="1"/>
</dbReference>
<dbReference type="GO" id="GO:0008832">
    <property type="term" value="F:dGTPase activity"/>
    <property type="evidence" value="ECO:0007669"/>
    <property type="project" value="TreeGrafter"/>
</dbReference>
<dbReference type="InterPro" id="IPR006261">
    <property type="entry name" value="dGTPase"/>
</dbReference>
<dbReference type="AlphaFoldDB" id="A0A084UA88"/>
<dbReference type="NCBIfam" id="NF002326">
    <property type="entry name" value="PRK01286.1-1"/>
    <property type="match status" value="1"/>
</dbReference>
<dbReference type="OrthoDB" id="9803619at2"/>
<evidence type="ECO:0000256" key="1">
    <source>
        <dbReference type="ARBA" id="ARBA00022801"/>
    </source>
</evidence>
<dbReference type="SMART" id="SM00471">
    <property type="entry name" value="HDc"/>
    <property type="match status" value="1"/>
</dbReference>
<dbReference type="InterPro" id="IPR050135">
    <property type="entry name" value="dGTPase-like"/>
</dbReference>
<dbReference type="Gene3D" id="1.10.3210.10">
    <property type="entry name" value="Hypothetical protein af1432"/>
    <property type="match status" value="1"/>
</dbReference>
<dbReference type="Pfam" id="PF01966">
    <property type="entry name" value="HD"/>
    <property type="match status" value="1"/>
</dbReference>
<dbReference type="NCBIfam" id="TIGR00277">
    <property type="entry name" value="HDIG"/>
    <property type="match status" value="1"/>
</dbReference>
<evidence type="ECO:0000256" key="2">
    <source>
        <dbReference type="HAMAP-Rule" id="MF_01212"/>
    </source>
</evidence>
<dbReference type="EMBL" id="JMQM01000001">
    <property type="protein sequence ID" value="KFB09874.1"/>
    <property type="molecule type" value="Genomic_DNA"/>
</dbReference>
<dbReference type="NCBIfam" id="NF002328">
    <property type="entry name" value="PRK01286.1-3"/>
    <property type="match status" value="1"/>
</dbReference>
<dbReference type="PROSITE" id="PS51831">
    <property type="entry name" value="HD"/>
    <property type="match status" value="1"/>
</dbReference>
<dbReference type="eggNOG" id="COG0232">
    <property type="taxonomic scope" value="Bacteria"/>
</dbReference>
<comment type="caution">
    <text evidence="4">The sequence shown here is derived from an EMBL/GenBank/DDBJ whole genome shotgun (WGS) entry which is preliminary data.</text>
</comment>
<dbReference type="STRING" id="472175.EL18_00896"/>
<dbReference type="NCBIfam" id="TIGR01353">
    <property type="entry name" value="dGTP_triPase"/>
    <property type="match status" value="1"/>
</dbReference>
<keyword evidence="5" id="KW-1185">Reference proteome</keyword>
<evidence type="ECO:0000313" key="4">
    <source>
        <dbReference type="EMBL" id="KFB09874.1"/>
    </source>
</evidence>
<dbReference type="Proteomes" id="UP000053675">
    <property type="component" value="Unassembled WGS sequence"/>
</dbReference>
<dbReference type="Pfam" id="PF13286">
    <property type="entry name" value="HD_assoc"/>
    <property type="match status" value="1"/>
</dbReference>
<protein>
    <recommendedName>
        <fullName evidence="2">Deoxyguanosinetriphosphate triphosphohydrolase-like protein</fullName>
    </recommendedName>
</protein>
<gene>
    <name evidence="4" type="ORF">EL18_00896</name>
</gene>
<dbReference type="CDD" id="cd00077">
    <property type="entry name" value="HDc"/>
    <property type="match status" value="1"/>
</dbReference>
<comment type="similarity">
    <text evidence="2">Belongs to the dGTPase family. Type 2 subfamily.</text>
</comment>
<dbReference type="InterPro" id="IPR026875">
    <property type="entry name" value="PHydrolase_assoc_dom"/>
</dbReference>
<keyword evidence="1 2" id="KW-0378">Hydrolase</keyword>
<dbReference type="InterPro" id="IPR023023">
    <property type="entry name" value="dNTPase_2"/>
</dbReference>
<accession>A0A084UA88</accession>
<evidence type="ECO:0000259" key="3">
    <source>
        <dbReference type="PROSITE" id="PS51831"/>
    </source>
</evidence>
<reference evidence="4 5" key="1">
    <citation type="submission" date="2014-05" db="EMBL/GenBank/DDBJ databases">
        <title>Draft Genome Sequence of Nitratireductor basaltis Strain UMTGB225, A Marine Bacterium Isolated from Green Barrel Tunicate.</title>
        <authorList>
            <person name="Gan H.Y."/>
        </authorList>
    </citation>
    <scope>NUCLEOTIDE SEQUENCE [LARGE SCALE GENOMIC DNA]</scope>
    <source>
        <strain evidence="4 5">UMTGB225</strain>
    </source>
</reference>
<dbReference type="InterPro" id="IPR006675">
    <property type="entry name" value="HDIG_dom"/>
</dbReference>
<dbReference type="RefSeq" id="WP_036480151.1">
    <property type="nucleotide sequence ID" value="NZ_JMQM01000001.1"/>
</dbReference>
<evidence type="ECO:0000313" key="5">
    <source>
        <dbReference type="Proteomes" id="UP000053675"/>
    </source>
</evidence>
<feature type="domain" description="HD" evidence="3">
    <location>
        <begin position="77"/>
        <end position="221"/>
    </location>
</feature>
<dbReference type="PANTHER" id="PTHR11373:SF43">
    <property type="entry name" value="DEOXYGUANOSINETRIPHOSPHATE TRIPHOSPHOHYDROLASE-LIKE PROTEIN"/>
    <property type="match status" value="1"/>
</dbReference>
<dbReference type="InterPro" id="IPR003607">
    <property type="entry name" value="HD/PDEase_dom"/>
</dbReference>
<dbReference type="PANTHER" id="PTHR11373">
    <property type="entry name" value="DEOXYNUCLEOSIDE TRIPHOSPHATE TRIPHOSPHOHYDROLASE"/>
    <property type="match status" value="1"/>
</dbReference>
<dbReference type="PATRIC" id="fig|472175.3.peg.907"/>
<sequence>MSAPPVFEDIGFGYRPRAAYACDPAKSRGRFYPEPESPTRTPYQRDRDRIIHSTAFRRLKHKTQVFIAHEGDHYRTRLTHSIEVAQIARALARALRCDEDLAEAIALVHDFGHTPFGHTGEDALDDKMKPWGGFDHNAQSLRVVTRLERRYAEFDGLNLSWETLEGLVKHNGPLETRGGEGIDGPVPKAILDYSALHDMELSRHASLEAQCAAIADDIAYNAHDIDDGLRSGLLTLEMMREVALPGRILEKVDERYPRLDPVRAGHELMRRQITVMVEDVINSAQEKLLAAKPASPDDVRDAGYTMVTFSQTMALDEKTLKSFLYANLYRHPEVVEVRKAADRVVRELFDAYFADPREMPEGWREGLDRADERIRARDVADFLAGMTDTYAIKEHERIFGSGLFDRFAVLR</sequence>
<proteinExistence type="inferred from homology"/>
<dbReference type="GO" id="GO:0006203">
    <property type="term" value="P:dGTP catabolic process"/>
    <property type="evidence" value="ECO:0007669"/>
    <property type="project" value="TreeGrafter"/>
</dbReference>
<organism evidence="4 5">
    <name type="scientific">Nitratireductor basaltis</name>
    <dbReference type="NCBI Taxonomy" id="472175"/>
    <lineage>
        <taxon>Bacteria</taxon>
        <taxon>Pseudomonadati</taxon>
        <taxon>Pseudomonadota</taxon>
        <taxon>Alphaproteobacteria</taxon>
        <taxon>Hyphomicrobiales</taxon>
        <taxon>Phyllobacteriaceae</taxon>
        <taxon>Nitratireductor</taxon>
    </lineage>
</organism>
<name>A0A084UA88_9HYPH</name>
<dbReference type="InterPro" id="IPR006674">
    <property type="entry name" value="HD_domain"/>
</dbReference>